<evidence type="ECO:0000313" key="6">
    <source>
        <dbReference type="EMBL" id="MBB5193555.1"/>
    </source>
</evidence>
<dbReference type="InterPro" id="IPR036390">
    <property type="entry name" value="WH_DNA-bd_sf"/>
</dbReference>
<dbReference type="PANTHER" id="PTHR30136">
    <property type="entry name" value="HELIX-TURN-HELIX TRANSCRIPTIONAL REGULATOR, ICLR FAMILY"/>
    <property type="match status" value="1"/>
</dbReference>
<dbReference type="PROSITE" id="PS51077">
    <property type="entry name" value="HTH_ICLR"/>
    <property type="match status" value="1"/>
</dbReference>
<comment type="caution">
    <text evidence="6">The sequence shown here is derived from an EMBL/GenBank/DDBJ whole genome shotgun (WGS) entry which is preliminary data.</text>
</comment>
<evidence type="ECO:0000256" key="2">
    <source>
        <dbReference type="ARBA" id="ARBA00023125"/>
    </source>
</evidence>
<keyword evidence="1" id="KW-0805">Transcription regulation</keyword>
<dbReference type="Proteomes" id="UP000543030">
    <property type="component" value="Unassembled WGS sequence"/>
</dbReference>
<evidence type="ECO:0000313" key="7">
    <source>
        <dbReference type="Proteomes" id="UP000543030"/>
    </source>
</evidence>
<evidence type="ECO:0000259" key="4">
    <source>
        <dbReference type="PROSITE" id="PS51077"/>
    </source>
</evidence>
<dbReference type="Gene3D" id="3.30.450.40">
    <property type="match status" value="1"/>
</dbReference>
<evidence type="ECO:0000256" key="3">
    <source>
        <dbReference type="ARBA" id="ARBA00023163"/>
    </source>
</evidence>
<dbReference type="Pfam" id="PF09339">
    <property type="entry name" value="HTH_IclR"/>
    <property type="match status" value="1"/>
</dbReference>
<dbReference type="GO" id="GO:0045892">
    <property type="term" value="P:negative regulation of DNA-templated transcription"/>
    <property type="evidence" value="ECO:0007669"/>
    <property type="project" value="TreeGrafter"/>
</dbReference>
<dbReference type="RefSeq" id="WP_281386232.1">
    <property type="nucleotide sequence ID" value="NZ_JACHHN010000012.1"/>
</dbReference>
<dbReference type="InterPro" id="IPR029016">
    <property type="entry name" value="GAF-like_dom_sf"/>
</dbReference>
<sequence>MPHGSQSLSRAFQLIEVLSGFPNGCPLARLSELVELNKSTTHRILQALSAMGYVTHAGAAGSYRLTAKLVAVGQKALSSLNIIQVAAPFLETLNLETGETVNLSHWEADHTVLIYKLEPTRSVMRTHAYIGQQSALHCTAMGKLYLAHAAEGYVERYWANARIERLTEHTIVALDALHAELAQIRATGIAFDREENELGVSCIAAPVFDVKQRVEYAISTSLPTSRLAAQGQEALIGPIRLAARQISAELGG</sequence>
<dbReference type="Pfam" id="PF01614">
    <property type="entry name" value="IclR_C"/>
    <property type="match status" value="1"/>
</dbReference>
<dbReference type="SMART" id="SM00346">
    <property type="entry name" value="HTH_ICLR"/>
    <property type="match status" value="1"/>
</dbReference>
<dbReference type="Gene3D" id="1.10.10.10">
    <property type="entry name" value="Winged helix-like DNA-binding domain superfamily/Winged helix DNA-binding domain"/>
    <property type="match status" value="1"/>
</dbReference>
<proteinExistence type="predicted"/>
<dbReference type="PANTHER" id="PTHR30136:SF19">
    <property type="entry name" value="DNA-BINDING TRANSCRIPTIONAL REPRESSOR YIAJ"/>
    <property type="match status" value="1"/>
</dbReference>
<dbReference type="InterPro" id="IPR005471">
    <property type="entry name" value="Tscrpt_reg_IclR_N"/>
</dbReference>
<dbReference type="InterPro" id="IPR014757">
    <property type="entry name" value="Tscrpt_reg_IclR_C"/>
</dbReference>
<dbReference type="SUPFAM" id="SSF46785">
    <property type="entry name" value="Winged helix' DNA-binding domain"/>
    <property type="match status" value="1"/>
</dbReference>
<feature type="domain" description="IclR-ED" evidence="5">
    <location>
        <begin position="68"/>
        <end position="252"/>
    </location>
</feature>
<accession>A0A840RJR9</accession>
<reference evidence="6 7" key="1">
    <citation type="submission" date="2020-08" db="EMBL/GenBank/DDBJ databases">
        <title>Genomic Encyclopedia of Type Strains, Phase IV (KMG-IV): sequencing the most valuable type-strain genomes for metagenomic binning, comparative biology and taxonomic classification.</title>
        <authorList>
            <person name="Goeker M."/>
        </authorList>
    </citation>
    <scope>NUCLEOTIDE SEQUENCE [LARGE SCALE GENOMIC DNA]</scope>
    <source>
        <strain evidence="6 7">DSM 18233</strain>
    </source>
</reference>
<name>A0A840RJR9_9NEIS</name>
<dbReference type="EMBL" id="JACHHN010000012">
    <property type="protein sequence ID" value="MBB5193555.1"/>
    <property type="molecule type" value="Genomic_DNA"/>
</dbReference>
<keyword evidence="3" id="KW-0804">Transcription</keyword>
<organism evidence="6 7">
    <name type="scientific">Silvimonas terrae</name>
    <dbReference type="NCBI Taxonomy" id="300266"/>
    <lineage>
        <taxon>Bacteria</taxon>
        <taxon>Pseudomonadati</taxon>
        <taxon>Pseudomonadota</taxon>
        <taxon>Betaproteobacteria</taxon>
        <taxon>Neisseriales</taxon>
        <taxon>Chitinibacteraceae</taxon>
        <taxon>Silvimonas</taxon>
    </lineage>
</organism>
<evidence type="ECO:0000256" key="1">
    <source>
        <dbReference type="ARBA" id="ARBA00023015"/>
    </source>
</evidence>
<dbReference type="SUPFAM" id="SSF55781">
    <property type="entry name" value="GAF domain-like"/>
    <property type="match status" value="1"/>
</dbReference>
<keyword evidence="7" id="KW-1185">Reference proteome</keyword>
<dbReference type="AlphaFoldDB" id="A0A840RJR9"/>
<dbReference type="PROSITE" id="PS51078">
    <property type="entry name" value="ICLR_ED"/>
    <property type="match status" value="1"/>
</dbReference>
<dbReference type="GO" id="GO:0003700">
    <property type="term" value="F:DNA-binding transcription factor activity"/>
    <property type="evidence" value="ECO:0007669"/>
    <property type="project" value="TreeGrafter"/>
</dbReference>
<gene>
    <name evidence="6" type="ORF">HNQ50_004313</name>
</gene>
<keyword evidence="2 6" id="KW-0238">DNA-binding</keyword>
<dbReference type="GO" id="GO:0003677">
    <property type="term" value="F:DNA binding"/>
    <property type="evidence" value="ECO:0007669"/>
    <property type="project" value="UniProtKB-KW"/>
</dbReference>
<dbReference type="InterPro" id="IPR050707">
    <property type="entry name" value="HTH_MetabolicPath_Reg"/>
</dbReference>
<dbReference type="InterPro" id="IPR036388">
    <property type="entry name" value="WH-like_DNA-bd_sf"/>
</dbReference>
<feature type="domain" description="HTH iclR-type" evidence="4">
    <location>
        <begin position="5"/>
        <end position="67"/>
    </location>
</feature>
<protein>
    <submittedName>
        <fullName evidence="6">DNA-binding IclR family transcriptional regulator</fullName>
    </submittedName>
</protein>
<evidence type="ECO:0000259" key="5">
    <source>
        <dbReference type="PROSITE" id="PS51078"/>
    </source>
</evidence>